<dbReference type="FunFam" id="2.30.29.30:FF:000286">
    <property type="entry name" value="PH-protein kinase domain containing protein"/>
    <property type="match status" value="1"/>
</dbReference>
<dbReference type="EMBL" id="GIBP01010048">
    <property type="protein sequence ID" value="NDV39017.1"/>
    <property type="molecule type" value="Transcribed_RNA"/>
</dbReference>
<feature type="transmembrane region" description="Helical" evidence="1">
    <location>
        <begin position="105"/>
        <end position="124"/>
    </location>
</feature>
<keyword evidence="1" id="KW-1133">Transmembrane helix</keyword>
<dbReference type="AlphaFoldDB" id="A0A6B2LQ84"/>
<dbReference type="PANTHER" id="PTHR14336:SF15">
    <property type="entry name" value="DUAL ADAPTER FOR PHOSPHOTYROSINE AND 3-PHOSPHOTYROSINE AND 3-PHOSPHOINOSITIDE"/>
    <property type="match status" value="1"/>
</dbReference>
<keyword evidence="1" id="KW-0812">Transmembrane</keyword>
<dbReference type="Pfam" id="PF00169">
    <property type="entry name" value="PH"/>
    <property type="match status" value="1"/>
</dbReference>
<dbReference type="SMART" id="SM00233">
    <property type="entry name" value="PH"/>
    <property type="match status" value="1"/>
</dbReference>
<protein>
    <recommendedName>
        <fullName evidence="2">PH domain-containing protein</fullName>
    </recommendedName>
</protein>
<keyword evidence="1" id="KW-0472">Membrane</keyword>
<name>A0A6B2LQ84_9EUKA</name>
<proteinExistence type="predicted"/>
<evidence type="ECO:0000259" key="2">
    <source>
        <dbReference type="PROSITE" id="PS50003"/>
    </source>
</evidence>
<feature type="domain" description="PH" evidence="2">
    <location>
        <begin position="1"/>
        <end position="95"/>
    </location>
</feature>
<sequence>MMKTGYLTKEGGRYKSWKKRFMAIEGDDLNYYKKDNKKEKMGSIPIQSITEIEPTYYKSKKHCFLVATEPRTFYIVAPNEEEMNSWVTVLRKVAGLKQNPSPKEVLFLPLLYHYIVPIIIQIHLKTFLNHFPNISLLFFLC</sequence>
<dbReference type="GO" id="GO:0005547">
    <property type="term" value="F:phosphatidylinositol-3,4,5-trisphosphate binding"/>
    <property type="evidence" value="ECO:0007669"/>
    <property type="project" value="UniProtKB-ARBA"/>
</dbReference>
<organism evidence="3">
    <name type="scientific">Arcella intermedia</name>
    <dbReference type="NCBI Taxonomy" id="1963864"/>
    <lineage>
        <taxon>Eukaryota</taxon>
        <taxon>Amoebozoa</taxon>
        <taxon>Tubulinea</taxon>
        <taxon>Elardia</taxon>
        <taxon>Arcellinida</taxon>
        <taxon>Sphaerothecina</taxon>
        <taxon>Arcellidae</taxon>
        <taxon>Arcella</taxon>
    </lineage>
</organism>
<dbReference type="InterPro" id="IPR001849">
    <property type="entry name" value="PH_domain"/>
</dbReference>
<dbReference type="Gene3D" id="2.30.29.30">
    <property type="entry name" value="Pleckstrin-homology domain (PH domain)/Phosphotyrosine-binding domain (PTB)"/>
    <property type="match status" value="1"/>
</dbReference>
<evidence type="ECO:0000313" key="3">
    <source>
        <dbReference type="EMBL" id="NDV39017.1"/>
    </source>
</evidence>
<accession>A0A6B2LQ84</accession>
<dbReference type="InterPro" id="IPR011993">
    <property type="entry name" value="PH-like_dom_sf"/>
</dbReference>
<dbReference type="PROSITE" id="PS50003">
    <property type="entry name" value="PH_DOMAIN"/>
    <property type="match status" value="1"/>
</dbReference>
<dbReference type="SUPFAM" id="SSF50729">
    <property type="entry name" value="PH domain-like"/>
    <property type="match status" value="1"/>
</dbReference>
<dbReference type="PANTHER" id="PTHR14336">
    <property type="entry name" value="TANDEM PH DOMAIN CONTAINING PROTEIN"/>
    <property type="match status" value="1"/>
</dbReference>
<dbReference type="InterPro" id="IPR051707">
    <property type="entry name" value="PI-Interact_SigTrans_Reg"/>
</dbReference>
<reference evidence="3" key="1">
    <citation type="journal article" date="2020" name="J. Eukaryot. Microbiol.">
        <title>De novo Sequencing, Assembly and Annotation of the Transcriptome for the Free-Living Testate Amoeba Arcella intermedia.</title>
        <authorList>
            <person name="Ribeiro G.M."/>
            <person name="Porfirio-Sousa A.L."/>
            <person name="Maurer-Alcala X.X."/>
            <person name="Katz L.A."/>
            <person name="Lahr D.J.G."/>
        </authorList>
    </citation>
    <scope>NUCLEOTIDE SEQUENCE</scope>
</reference>
<evidence type="ECO:0000256" key="1">
    <source>
        <dbReference type="SAM" id="Phobius"/>
    </source>
</evidence>